<evidence type="ECO:0000256" key="3">
    <source>
        <dbReference type="ARBA" id="ARBA00022692"/>
    </source>
</evidence>
<evidence type="ECO:0000256" key="1">
    <source>
        <dbReference type="ARBA" id="ARBA00004651"/>
    </source>
</evidence>
<proteinExistence type="predicted"/>
<dbReference type="EMBL" id="CP002850">
    <property type="protein sequence ID" value="AEH63467.1"/>
    <property type="molecule type" value="Genomic_DNA"/>
</dbReference>
<dbReference type="InterPro" id="IPR020846">
    <property type="entry name" value="MFS_dom"/>
</dbReference>
<accession>A0A0H3G8K0</accession>
<keyword evidence="2" id="KW-1003">Cell membrane</keyword>
<evidence type="ECO:0000259" key="7">
    <source>
        <dbReference type="PROSITE" id="PS50850"/>
    </source>
</evidence>
<dbReference type="PANTHER" id="PTHR43124:SF3">
    <property type="entry name" value="CHLORAMPHENICOL EFFLUX PUMP RV0191"/>
    <property type="match status" value="1"/>
</dbReference>
<dbReference type="HOGENOM" id="CLU_001265_61_2_5"/>
<dbReference type="RefSeq" id="WP_014501190.1">
    <property type="nucleotide sequence ID" value="NC_017262.1"/>
</dbReference>
<evidence type="ECO:0000313" key="8">
    <source>
        <dbReference type="EMBL" id="AEH63467.1"/>
    </source>
</evidence>
<organism evidence="8 9">
    <name type="scientific">Zymomonas mobilis subsp. mobilis (strain ATCC 10988 / DSM 424 / LMG 404 / NCIMB 8938 / NRRL B-806 / ZM1)</name>
    <dbReference type="NCBI Taxonomy" id="555217"/>
    <lineage>
        <taxon>Bacteria</taxon>
        <taxon>Pseudomonadati</taxon>
        <taxon>Pseudomonadota</taxon>
        <taxon>Alphaproteobacteria</taxon>
        <taxon>Sphingomonadales</taxon>
        <taxon>Zymomonadaceae</taxon>
        <taxon>Zymomonas</taxon>
    </lineage>
</organism>
<gene>
    <name evidence="8" type="ordered locus">Zmob_1653</name>
</gene>
<feature type="transmembrane region" description="Helical" evidence="6">
    <location>
        <begin position="293"/>
        <end position="326"/>
    </location>
</feature>
<dbReference type="InterPro" id="IPR036259">
    <property type="entry name" value="MFS_trans_sf"/>
</dbReference>
<feature type="transmembrane region" description="Helical" evidence="6">
    <location>
        <begin position="381"/>
        <end position="400"/>
    </location>
</feature>
<dbReference type="InterPro" id="IPR011701">
    <property type="entry name" value="MFS"/>
</dbReference>
<feature type="transmembrane region" description="Helical" evidence="6">
    <location>
        <begin position="153"/>
        <end position="174"/>
    </location>
</feature>
<dbReference type="CDD" id="cd17324">
    <property type="entry name" value="MFS_NepI_like"/>
    <property type="match status" value="1"/>
</dbReference>
<feature type="transmembrane region" description="Helical" evidence="6">
    <location>
        <begin position="180"/>
        <end position="199"/>
    </location>
</feature>
<dbReference type="eggNOG" id="COG2814">
    <property type="taxonomic scope" value="Bacteria"/>
</dbReference>
<keyword evidence="4 6" id="KW-1133">Transmembrane helix</keyword>
<dbReference type="Pfam" id="PF07690">
    <property type="entry name" value="MFS_1"/>
    <property type="match status" value="1"/>
</dbReference>
<dbReference type="PANTHER" id="PTHR43124">
    <property type="entry name" value="PURINE EFFLUX PUMP PBUE"/>
    <property type="match status" value="1"/>
</dbReference>
<sequence length="409" mass="43946">MFEELPTERQIKCRFIGSDVALPIALLALAIGAFGLGTTETIVMGILPELSDNLHVSIAKAGLLVSGYAIGVTIASPLMAIITNRYSRRQTLLLMMAIFVVGNICSALAPNYNLLMASRFLTSLSHGTFYGAASIVACQLVPPQKRAEALSIVYIGLTLAMVLGVPLGTLVAQFTSWRVSFWLIGGVGSLAWISIWYLIPHDNQTNTSIRLYDQFRSLTHPMVILMMLVSMCTSAGMFGLFTYITPFLEIRTGLSAHATDWVLLLIGAGLCLGNLLGGRLADWKMLPSCGGLLAMTIIIQLLLISGSLHVWSCILLLFFWGVFIYAPMAPLQSYVVTCAESAPNIAAAVNQSSFNLGNAIGSWSGSLLVGTLPSTYEKLPILASAFLAAGVLLVCLSGYLQSQKIKEKL</sequence>
<evidence type="ECO:0000256" key="5">
    <source>
        <dbReference type="ARBA" id="ARBA00023136"/>
    </source>
</evidence>
<keyword evidence="3 6" id="KW-0812">Transmembrane</keyword>
<evidence type="ECO:0000256" key="2">
    <source>
        <dbReference type="ARBA" id="ARBA00022475"/>
    </source>
</evidence>
<feature type="transmembrane region" description="Helical" evidence="6">
    <location>
        <begin position="92"/>
        <end position="112"/>
    </location>
</feature>
<feature type="transmembrane region" description="Helical" evidence="6">
    <location>
        <begin position="20"/>
        <end position="38"/>
    </location>
</feature>
<dbReference type="SUPFAM" id="SSF103473">
    <property type="entry name" value="MFS general substrate transporter"/>
    <property type="match status" value="1"/>
</dbReference>
<dbReference type="KEGG" id="zmm:Zmob_1653"/>
<feature type="domain" description="Major facilitator superfamily (MFS) profile" evidence="7">
    <location>
        <begin position="25"/>
        <end position="406"/>
    </location>
</feature>
<comment type="subcellular location">
    <subcellularLocation>
        <location evidence="1">Cell membrane</location>
        <topology evidence="1">Multi-pass membrane protein</topology>
    </subcellularLocation>
</comment>
<dbReference type="OrthoDB" id="9788453at2"/>
<dbReference type="AlphaFoldDB" id="A0A0H3G8K0"/>
<dbReference type="GO" id="GO:0005886">
    <property type="term" value="C:plasma membrane"/>
    <property type="evidence" value="ECO:0007669"/>
    <property type="project" value="UniProtKB-SubCell"/>
</dbReference>
<dbReference type="Proteomes" id="UP000001494">
    <property type="component" value="Chromosome"/>
</dbReference>
<evidence type="ECO:0000313" key="9">
    <source>
        <dbReference type="Proteomes" id="UP000001494"/>
    </source>
</evidence>
<reference evidence="8 9" key="1">
    <citation type="journal article" date="2011" name="J. Bacteriol.">
        <title>Genome sequence of the ethanol-producing Zymomonas mobilis subsp. mobilis lectotype strain ATCC 10988.</title>
        <authorList>
            <person name="Pappas K.M."/>
            <person name="Kouvelis V.N."/>
            <person name="Saunders E."/>
            <person name="Brettin T.S."/>
            <person name="Bruce D."/>
            <person name="Detter C."/>
            <person name="Balakireva M."/>
            <person name="Han C.S."/>
            <person name="Savvakis G."/>
            <person name="Kyrpides N.C."/>
            <person name="Typas M.A."/>
        </authorList>
    </citation>
    <scope>NUCLEOTIDE SEQUENCE [LARGE SCALE GENOMIC DNA]</scope>
    <source>
        <strain evidence="9">ATCC 10988 / DSM 424 / CCUG 17860 / LMG 404 / NCIMB 8938 / NRRL B-806 / ZM1</strain>
    </source>
</reference>
<name>A0A0H3G8K0_ZYMMA</name>
<evidence type="ECO:0000256" key="6">
    <source>
        <dbReference type="SAM" id="Phobius"/>
    </source>
</evidence>
<dbReference type="Gene3D" id="1.20.1250.20">
    <property type="entry name" value="MFS general substrate transporter like domains"/>
    <property type="match status" value="1"/>
</dbReference>
<protein>
    <submittedName>
        <fullName evidence="8">Major facilitator superfamily MFS_1</fullName>
    </submittedName>
</protein>
<feature type="transmembrane region" description="Helical" evidence="6">
    <location>
        <begin position="220"/>
        <end position="241"/>
    </location>
</feature>
<dbReference type="InterPro" id="IPR050189">
    <property type="entry name" value="MFS_Efflux_Transporters"/>
</dbReference>
<keyword evidence="5 6" id="KW-0472">Membrane</keyword>
<feature type="transmembrane region" description="Helical" evidence="6">
    <location>
        <begin position="58"/>
        <end position="80"/>
    </location>
</feature>
<feature type="transmembrane region" description="Helical" evidence="6">
    <location>
        <begin position="124"/>
        <end position="141"/>
    </location>
</feature>
<evidence type="ECO:0000256" key="4">
    <source>
        <dbReference type="ARBA" id="ARBA00022989"/>
    </source>
</evidence>
<dbReference type="GO" id="GO:0022857">
    <property type="term" value="F:transmembrane transporter activity"/>
    <property type="evidence" value="ECO:0007669"/>
    <property type="project" value="InterPro"/>
</dbReference>
<feature type="transmembrane region" description="Helical" evidence="6">
    <location>
        <begin position="261"/>
        <end position="281"/>
    </location>
</feature>
<dbReference type="PROSITE" id="PS50850">
    <property type="entry name" value="MFS"/>
    <property type="match status" value="1"/>
</dbReference>